<dbReference type="KEGG" id="fsc:FSU_1339"/>
<dbReference type="Gene3D" id="2.160.20.110">
    <property type="match status" value="2"/>
</dbReference>
<feature type="chain" id="PRO_5003002329" evidence="2">
    <location>
        <begin position="25"/>
        <end position="845"/>
    </location>
</feature>
<dbReference type="eggNOG" id="COG4886">
    <property type="taxonomic scope" value="Bacteria"/>
</dbReference>
<organism evidence="4 5">
    <name type="scientific">Fibrobacter succinogenes (strain ATCC 19169 / S85)</name>
    <dbReference type="NCBI Taxonomy" id="59374"/>
    <lineage>
        <taxon>Bacteria</taxon>
        <taxon>Pseudomonadati</taxon>
        <taxon>Fibrobacterota</taxon>
        <taxon>Fibrobacteria</taxon>
        <taxon>Fibrobacterales</taxon>
        <taxon>Fibrobacteraceae</taxon>
        <taxon>Fibrobacter</taxon>
    </lineage>
</organism>
<dbReference type="OrthoDB" id="9763188at2"/>
<dbReference type="KEGG" id="fsu:Fisuc_0891"/>
<keyword evidence="2" id="KW-0732">Signal</keyword>
<evidence type="ECO:0000313" key="4">
    <source>
        <dbReference type="EMBL" id="ADL26300.1"/>
    </source>
</evidence>
<dbReference type="Gene3D" id="2.60.40.4270">
    <property type="entry name" value="Listeria-Bacteroides repeat domain"/>
    <property type="match status" value="2"/>
</dbReference>
<dbReference type="InterPro" id="IPR013378">
    <property type="entry name" value="InlB-like_B-rpt"/>
</dbReference>
<dbReference type="InterPro" id="IPR042229">
    <property type="entry name" value="Listeria/Bacterioides_rpt_sf"/>
</dbReference>
<dbReference type="Pfam" id="PF09479">
    <property type="entry name" value="Flg_new"/>
    <property type="match status" value="4"/>
</dbReference>
<reference evidence="5" key="2">
    <citation type="submission" date="2010-08" db="EMBL/GenBank/DDBJ databases">
        <title>Complete sequence of Fibrobacter succinogenes subsp. succinogenes S85.</title>
        <authorList>
            <person name="Durkin A.S."/>
            <person name="Nelson K.E."/>
            <person name="Morrison M."/>
            <person name="Forsberg C.W."/>
            <person name="Wilson D.B."/>
            <person name="Russell J.B."/>
            <person name="Cann I.K.O."/>
            <person name="Mackie R.I."/>
            <person name="White B.A."/>
        </authorList>
    </citation>
    <scope>NUCLEOTIDE SEQUENCE [LARGE SCALE GENOMIC DNA]</scope>
    <source>
        <strain evidence="5">ATCC 19169 / S85</strain>
    </source>
</reference>
<evidence type="ECO:0000313" key="6">
    <source>
        <dbReference type="Proteomes" id="UP000001497"/>
    </source>
</evidence>
<name>C9RNQ3_FIBSS</name>
<protein>
    <submittedName>
        <fullName evidence="3">Cell wall/surface repeat protein</fullName>
    </submittedName>
    <submittedName>
        <fullName evidence="4">Conserved domain protein</fullName>
    </submittedName>
</protein>
<gene>
    <name evidence="3" type="ordered locus">Fisuc_0891</name>
    <name evidence="4" type="ordered locus">FSU_1339</name>
</gene>
<reference evidence="4" key="3">
    <citation type="submission" date="2010-08" db="EMBL/GenBank/DDBJ databases">
        <authorList>
            <person name="Durkin A.S."/>
            <person name="Nelson K.E."/>
            <person name="Morrison M."/>
            <person name="Forsberg C.W."/>
            <person name="Wilson D.B."/>
            <person name="Russell J.B."/>
            <person name="Cann I.K.O."/>
            <person name="Mackie R.I."/>
            <person name="White B.A."/>
        </authorList>
    </citation>
    <scope>NUCLEOTIDE SEQUENCE</scope>
    <source>
        <strain evidence="4">S85</strain>
    </source>
</reference>
<comment type="subcellular location">
    <subcellularLocation>
        <location evidence="1">Cell envelope</location>
    </subcellularLocation>
</comment>
<dbReference type="eggNOG" id="COG5492">
    <property type="taxonomic scope" value="Bacteria"/>
</dbReference>
<dbReference type="Proteomes" id="UP000000517">
    <property type="component" value="Chromosome"/>
</dbReference>
<evidence type="ECO:0000256" key="1">
    <source>
        <dbReference type="ARBA" id="ARBA00004196"/>
    </source>
</evidence>
<dbReference type="GO" id="GO:0030313">
    <property type="term" value="C:cell envelope"/>
    <property type="evidence" value="ECO:0007669"/>
    <property type="project" value="UniProtKB-SubCell"/>
</dbReference>
<keyword evidence="6" id="KW-1185">Reference proteome</keyword>
<dbReference type="EMBL" id="CP001792">
    <property type="protein sequence ID" value="ACX74499.1"/>
    <property type="molecule type" value="Genomic_DNA"/>
</dbReference>
<reference evidence="3 6" key="1">
    <citation type="submission" date="2009-10" db="EMBL/GenBank/DDBJ databases">
        <title>Complete sequence of Fibrobacter succinogenes subsp. succinogenes S85.</title>
        <authorList>
            <consortium name="US DOE Joint Genome Institute"/>
            <person name="Lucas S."/>
            <person name="Copeland A."/>
            <person name="Lapidus A."/>
            <person name="Glavina del Rio T."/>
            <person name="Tice H."/>
            <person name="Bruce D."/>
            <person name="Goodwin L."/>
            <person name="Pitluck S."/>
            <person name="Chertkov O."/>
            <person name="Detter J.C."/>
            <person name="Han C."/>
            <person name="Tapia R."/>
            <person name="Larimer F."/>
            <person name="Land M."/>
            <person name="Hauser L."/>
            <person name="Kyrpides N."/>
            <person name="Mikhailova N."/>
            <person name="Weimer P.J."/>
            <person name="Stevenson D.M."/>
            <person name="Boyum J."/>
            <person name="Brumm P.I."/>
            <person name="Mead D."/>
        </authorList>
    </citation>
    <scope>NUCLEOTIDE SEQUENCE [LARGE SCALE GENOMIC DNA]</scope>
    <source>
        <strain evidence="6">ATCC 19169 / S85</strain>
        <strain evidence="3">S85</strain>
    </source>
</reference>
<sequence length="845" mass="94840">MLCCFRRIWVLFICLVLVTSFADARTITYILNGGTNHPDNPTSYGNEITKKIELKPATREGYAFLGWYIESASACTVSPNWNFERSFKGDPESYISHILGDFTVSARWGLVPKTPQIDERGCYLIHSAEELYGLRDVFYVDGRYSIVDPVCVSLQNDIVVNKNLLDAEGNLSLDDYVWWPSLNFFGTFDGNGFSISGLRGEGGLFDFLERRSVVRNLGIKDSYFSANTAGGLVGTVDWETWIYNVYSEASVHGTQYAGGLVGKEVISENCLLTAPAISADYVHVLDRKRSNASSIENAYSLGIVEGGTVGGIAASMNQAVLNNVFFLGKLQGLKSDCIVAVKEPVCSAGDSVFVIENALCMDSKDTSVSKATSLSKEQFADGTALNILSKNDDLRWTQKIGTDPHPVFDGVKVEIRYVLNGGENNEKNPRYFTVGDKPIALSEPHKANDVFEGWFLDSAFTNKVDSIDTRNLDDRILYAKWKSRFIITLEMGLYRGSYDKQYCYGSCKIEWSTDSSTFVLEKAYSDGYTFDGWYVDSLFTKEIKEIPEDNTDDITVYVKWKPVVYTITYHLVGGVNHHDNPTTYTVLESPKVKDPTREGAVFLSWREEKPYEWANPTWPEPPTNRDYYAQWIPVPQKPLKDSTGCYLVTSKEELYWIEQSADRKWCASLQNDIVVNENMIKDSKLNLDTNSYFVWRPIAYFEGTFLGNGHSISGLYLKSGDGYESYDAYKYGGLFKSVQRDAKIFNVEVNDSYCDGLVEHLVIASVVNNKIALPKILPKSTWRIAVSGNVVAMSGLMPGKTLLVMDVQGRVLRKLRTESLMNIDFPSAGRFLVRYGNEIRAISIR</sequence>
<proteinExistence type="predicted"/>
<feature type="signal peptide" evidence="2">
    <location>
        <begin position="1"/>
        <end position="24"/>
    </location>
</feature>
<dbReference type="EMBL" id="CP002158">
    <property type="protein sequence ID" value="ADL26300.1"/>
    <property type="molecule type" value="Genomic_DNA"/>
</dbReference>
<accession>C9RNQ3</accession>
<evidence type="ECO:0000256" key="2">
    <source>
        <dbReference type="SAM" id="SignalP"/>
    </source>
</evidence>
<dbReference type="HOGENOM" id="CLU_341238_0_0_0"/>
<dbReference type="STRING" id="59374.FSU_1339"/>
<dbReference type="Proteomes" id="UP000001497">
    <property type="component" value="Chromosome"/>
</dbReference>
<evidence type="ECO:0000313" key="5">
    <source>
        <dbReference type="Proteomes" id="UP000000517"/>
    </source>
</evidence>
<dbReference type="NCBIfam" id="TIGR02543">
    <property type="entry name" value="List_Bact_rpt"/>
    <property type="match status" value="2"/>
</dbReference>
<dbReference type="AlphaFoldDB" id="C9RNQ3"/>
<evidence type="ECO:0000313" key="3">
    <source>
        <dbReference type="EMBL" id="ACX74499.1"/>
    </source>
</evidence>
<dbReference type="RefSeq" id="WP_014545641.1">
    <property type="nucleotide sequence ID" value="NC_013410.1"/>
</dbReference>